<dbReference type="Gene3D" id="1.20.120.530">
    <property type="entry name" value="GntR ligand-binding domain-like"/>
    <property type="match status" value="1"/>
</dbReference>
<evidence type="ECO:0000313" key="5">
    <source>
        <dbReference type="EMBL" id="GAA4897438.1"/>
    </source>
</evidence>
<evidence type="ECO:0000256" key="2">
    <source>
        <dbReference type="ARBA" id="ARBA00023125"/>
    </source>
</evidence>
<dbReference type="RefSeq" id="WP_345581064.1">
    <property type="nucleotide sequence ID" value="NZ_BAABLV010000020.1"/>
</dbReference>
<dbReference type="Pfam" id="PF00392">
    <property type="entry name" value="GntR"/>
    <property type="match status" value="1"/>
</dbReference>
<dbReference type="InterPro" id="IPR011711">
    <property type="entry name" value="GntR_C"/>
</dbReference>
<dbReference type="InterPro" id="IPR008920">
    <property type="entry name" value="TF_FadR/GntR_C"/>
</dbReference>
<organism evidence="5 6">
    <name type="scientific">Tessaracoccus lubricantis</name>
    <dbReference type="NCBI Taxonomy" id="545543"/>
    <lineage>
        <taxon>Bacteria</taxon>
        <taxon>Bacillati</taxon>
        <taxon>Actinomycetota</taxon>
        <taxon>Actinomycetes</taxon>
        <taxon>Propionibacteriales</taxon>
        <taxon>Propionibacteriaceae</taxon>
        <taxon>Tessaracoccus</taxon>
    </lineage>
</organism>
<evidence type="ECO:0000256" key="1">
    <source>
        <dbReference type="ARBA" id="ARBA00023015"/>
    </source>
</evidence>
<dbReference type="PRINTS" id="PR00035">
    <property type="entry name" value="HTHGNTR"/>
</dbReference>
<keyword evidence="2" id="KW-0238">DNA-binding</keyword>
<dbReference type="PANTHER" id="PTHR43537:SF24">
    <property type="entry name" value="GLUCONATE OPERON TRANSCRIPTIONAL REPRESSOR"/>
    <property type="match status" value="1"/>
</dbReference>
<evidence type="ECO:0000313" key="6">
    <source>
        <dbReference type="Proteomes" id="UP001501521"/>
    </source>
</evidence>
<dbReference type="Pfam" id="PF07729">
    <property type="entry name" value="FCD"/>
    <property type="match status" value="1"/>
</dbReference>
<feature type="domain" description="HTH gntR-type" evidence="4">
    <location>
        <begin position="14"/>
        <end position="81"/>
    </location>
</feature>
<dbReference type="SMART" id="SM00345">
    <property type="entry name" value="HTH_GNTR"/>
    <property type="match status" value="1"/>
</dbReference>
<name>A0ABP9FJF8_9ACTN</name>
<dbReference type="InterPro" id="IPR036388">
    <property type="entry name" value="WH-like_DNA-bd_sf"/>
</dbReference>
<dbReference type="SMART" id="SM00895">
    <property type="entry name" value="FCD"/>
    <property type="match status" value="1"/>
</dbReference>
<dbReference type="PANTHER" id="PTHR43537">
    <property type="entry name" value="TRANSCRIPTIONAL REGULATOR, GNTR FAMILY"/>
    <property type="match status" value="1"/>
</dbReference>
<keyword evidence="3" id="KW-0804">Transcription</keyword>
<dbReference type="SUPFAM" id="SSF48008">
    <property type="entry name" value="GntR ligand-binding domain-like"/>
    <property type="match status" value="1"/>
</dbReference>
<dbReference type="Proteomes" id="UP001501521">
    <property type="component" value="Unassembled WGS sequence"/>
</dbReference>
<keyword evidence="1" id="KW-0805">Transcription regulation</keyword>
<dbReference type="CDD" id="cd07377">
    <property type="entry name" value="WHTH_GntR"/>
    <property type="match status" value="1"/>
</dbReference>
<sequence>MTTTGDENLGLTQRSLAERARDVIRERITTGTYQPGYRIKERELSEELGISRIPVREALAGLKTEGFITLQPRRGAVVTELVPEDLREIFELREALEVQEVELALRHGSPEERAKLLRVVEKEQSALKSGNGDLVRRYNAEFHEVLIQMTHNSLLATLLEPLRNRLNWLFKQNDDPSIICGEHSEIAQAIASGDAEGARALAEAHVATSRRLAHRLLFNDGGEA</sequence>
<dbReference type="Gene3D" id="1.10.10.10">
    <property type="entry name" value="Winged helix-like DNA-binding domain superfamily/Winged helix DNA-binding domain"/>
    <property type="match status" value="1"/>
</dbReference>
<dbReference type="InterPro" id="IPR000524">
    <property type="entry name" value="Tscrpt_reg_HTH_GntR"/>
</dbReference>
<protein>
    <submittedName>
        <fullName evidence="5">GntR family transcriptional regulator</fullName>
    </submittedName>
</protein>
<evidence type="ECO:0000259" key="4">
    <source>
        <dbReference type="PROSITE" id="PS50949"/>
    </source>
</evidence>
<comment type="caution">
    <text evidence="5">The sequence shown here is derived from an EMBL/GenBank/DDBJ whole genome shotgun (WGS) entry which is preliminary data.</text>
</comment>
<dbReference type="EMBL" id="BAABLV010000020">
    <property type="protein sequence ID" value="GAA4897438.1"/>
    <property type="molecule type" value="Genomic_DNA"/>
</dbReference>
<dbReference type="PROSITE" id="PS50949">
    <property type="entry name" value="HTH_GNTR"/>
    <property type="match status" value="1"/>
</dbReference>
<proteinExistence type="predicted"/>
<gene>
    <name evidence="5" type="ORF">GCM10025789_14160</name>
</gene>
<dbReference type="SUPFAM" id="SSF46785">
    <property type="entry name" value="Winged helix' DNA-binding domain"/>
    <property type="match status" value="1"/>
</dbReference>
<reference evidence="6" key="1">
    <citation type="journal article" date="2019" name="Int. J. Syst. Evol. Microbiol.">
        <title>The Global Catalogue of Microorganisms (GCM) 10K type strain sequencing project: providing services to taxonomists for standard genome sequencing and annotation.</title>
        <authorList>
            <consortium name="The Broad Institute Genomics Platform"/>
            <consortium name="The Broad Institute Genome Sequencing Center for Infectious Disease"/>
            <person name="Wu L."/>
            <person name="Ma J."/>
        </authorList>
    </citation>
    <scope>NUCLEOTIDE SEQUENCE [LARGE SCALE GENOMIC DNA]</scope>
    <source>
        <strain evidence="6">JCM 19125</strain>
    </source>
</reference>
<evidence type="ECO:0000256" key="3">
    <source>
        <dbReference type="ARBA" id="ARBA00023163"/>
    </source>
</evidence>
<accession>A0ABP9FJF8</accession>
<dbReference type="InterPro" id="IPR036390">
    <property type="entry name" value="WH_DNA-bd_sf"/>
</dbReference>
<keyword evidence="6" id="KW-1185">Reference proteome</keyword>